<evidence type="ECO:0000256" key="1">
    <source>
        <dbReference type="SAM" id="Phobius"/>
    </source>
</evidence>
<feature type="transmembrane region" description="Helical" evidence="1">
    <location>
        <begin position="176"/>
        <end position="198"/>
    </location>
</feature>
<keyword evidence="1" id="KW-1133">Transmembrane helix</keyword>
<dbReference type="Pfam" id="PF24727">
    <property type="entry name" value="DUF7679"/>
    <property type="match status" value="1"/>
</dbReference>
<keyword evidence="1" id="KW-0472">Membrane</keyword>
<dbReference type="EMBL" id="JACIVA010000045">
    <property type="protein sequence ID" value="MBB1097324.1"/>
    <property type="molecule type" value="Genomic_DNA"/>
</dbReference>
<evidence type="ECO:0000313" key="3">
    <source>
        <dbReference type="Proteomes" id="UP000517106"/>
    </source>
</evidence>
<protein>
    <submittedName>
        <fullName evidence="2">Uncharacterized protein</fullName>
    </submittedName>
</protein>
<sequence>METPDTRDWSFSKRALYQNKKKQKRPTHRHYRNRRSYWVQVQFTNGKIENYQLAKDLQQPLDEHRQHHPGEWRDILLGALINVPISQYHNGEAKIKPGIIIRIFILPVHTSNPRWITRSQFIKPDYSWMKWFFNRVQLSRELSFLTHDFQPQNQQRIRAILAQYRLQKVKQVRQRIWRCVLFIGIGLALILGISSLVVL</sequence>
<dbReference type="AlphaFoldDB" id="A0A7W3UKM9"/>
<comment type="caution">
    <text evidence="2">The sequence shown here is derived from an EMBL/GenBank/DDBJ whole genome shotgun (WGS) entry which is preliminary data.</text>
</comment>
<organism evidence="2 3">
    <name type="scientific">Limosilactobacillus rudii</name>
    <dbReference type="NCBI Taxonomy" id="2759755"/>
    <lineage>
        <taxon>Bacteria</taxon>
        <taxon>Bacillati</taxon>
        <taxon>Bacillota</taxon>
        <taxon>Bacilli</taxon>
        <taxon>Lactobacillales</taxon>
        <taxon>Lactobacillaceae</taxon>
        <taxon>Limosilactobacillus</taxon>
    </lineage>
</organism>
<keyword evidence="1" id="KW-0812">Transmembrane</keyword>
<keyword evidence="3" id="KW-1185">Reference proteome</keyword>
<name>A0A7W3UKM9_9LACO</name>
<reference evidence="2 3" key="1">
    <citation type="submission" date="2020-07" db="EMBL/GenBank/DDBJ databases">
        <title>Description of Limosilactobacillus balticus sp. nov., Limosilactobacillus agrestis sp. nov., Limosilactobacillus albertensis sp. nov., Limosilactobacillus rudii sp. nov., Limosilactobacillus fastidiosus sp. nov., five novel Limosilactobacillus species isolated from the vertebrate gastrointestinal tract, and proposal of 6 subspecies of Limosilactobacillus reuteri adapted to the gastrointestinal tract of specific vertebrate hosts.</title>
        <authorList>
            <person name="Li F."/>
            <person name="Cheng C."/>
            <person name="Zheng J."/>
            <person name="Quevedo R.M."/>
            <person name="Li J."/>
            <person name="Roos S."/>
            <person name="Gaenzle M.G."/>
            <person name="Walter J."/>
        </authorList>
    </citation>
    <scope>NUCLEOTIDE SEQUENCE [LARGE SCALE GENOMIC DNA]</scope>
    <source>
        <strain evidence="2 3">STM2_1</strain>
    </source>
</reference>
<dbReference type="InterPro" id="IPR056096">
    <property type="entry name" value="DUF7679"/>
</dbReference>
<dbReference type="RefSeq" id="WP_182596062.1">
    <property type="nucleotide sequence ID" value="NZ_JACIVA010000045.1"/>
</dbReference>
<accession>A0A7W3UKM9</accession>
<evidence type="ECO:0000313" key="2">
    <source>
        <dbReference type="EMBL" id="MBB1097324.1"/>
    </source>
</evidence>
<dbReference type="Proteomes" id="UP000517106">
    <property type="component" value="Unassembled WGS sequence"/>
</dbReference>
<gene>
    <name evidence="2" type="ORF">H5S09_05165</name>
</gene>
<proteinExistence type="predicted"/>